<protein>
    <recommendedName>
        <fullName evidence="3">Flagellin</fullName>
    </recommendedName>
</protein>
<accession>A0AAV3T5K7</accession>
<evidence type="ECO:0000313" key="2">
    <source>
        <dbReference type="Proteomes" id="UP001500420"/>
    </source>
</evidence>
<dbReference type="Proteomes" id="UP001500420">
    <property type="component" value="Unassembled WGS sequence"/>
</dbReference>
<evidence type="ECO:0008006" key="3">
    <source>
        <dbReference type="Google" id="ProtNLM"/>
    </source>
</evidence>
<evidence type="ECO:0000313" key="1">
    <source>
        <dbReference type="EMBL" id="GAA0661199.1"/>
    </source>
</evidence>
<sequence length="178" mass="18070">MFAAMIVVAALGATLLISTAGMLQNTAEATSEDSSAQVSDQILVVGATGTIDVDGGDRTVDGVNLTVTTSPGAGEIDLSGASIELVGATRQRTLGYGETADAGSFAVEPLVDDDASAPVLNDRSDRFSIRISLDGDARLEPGERATIRVVGAGGSVQTKIVGAPQSLRSYEEGDDVAL</sequence>
<dbReference type="PANTHER" id="PTHR35903:SF1">
    <property type="entry name" value="FLAGELLIN B1"/>
    <property type="match status" value="1"/>
</dbReference>
<dbReference type="GO" id="GO:0005198">
    <property type="term" value="F:structural molecule activity"/>
    <property type="evidence" value="ECO:0007669"/>
    <property type="project" value="InterPro"/>
</dbReference>
<organism evidence="1 2">
    <name type="scientific">Natronoarchaeum mannanilyticum</name>
    <dbReference type="NCBI Taxonomy" id="926360"/>
    <lineage>
        <taxon>Archaea</taxon>
        <taxon>Methanobacteriati</taxon>
        <taxon>Methanobacteriota</taxon>
        <taxon>Stenosarchaea group</taxon>
        <taxon>Halobacteria</taxon>
        <taxon>Halobacteriales</taxon>
        <taxon>Natronoarchaeaceae</taxon>
    </lineage>
</organism>
<reference evidence="1 2" key="1">
    <citation type="journal article" date="2019" name="Int. J. Syst. Evol. Microbiol.">
        <title>The Global Catalogue of Microorganisms (GCM) 10K type strain sequencing project: providing services to taxonomists for standard genome sequencing and annotation.</title>
        <authorList>
            <consortium name="The Broad Institute Genomics Platform"/>
            <consortium name="The Broad Institute Genome Sequencing Center for Infectious Disease"/>
            <person name="Wu L."/>
            <person name="Ma J."/>
        </authorList>
    </citation>
    <scope>NUCLEOTIDE SEQUENCE [LARGE SCALE GENOMIC DNA]</scope>
    <source>
        <strain evidence="1 2">JCM 16328</strain>
    </source>
</reference>
<keyword evidence="2" id="KW-1185">Reference proteome</keyword>
<dbReference type="AlphaFoldDB" id="A0AAV3T5K7"/>
<comment type="caution">
    <text evidence="1">The sequence shown here is derived from an EMBL/GenBank/DDBJ whole genome shotgun (WGS) entry which is preliminary data.</text>
</comment>
<gene>
    <name evidence="1" type="ORF">GCM10009020_01680</name>
</gene>
<name>A0AAV3T5K7_9EURY</name>
<dbReference type="PANTHER" id="PTHR35903">
    <property type="entry name" value="FLAGELLIN B1"/>
    <property type="match status" value="1"/>
</dbReference>
<dbReference type="GO" id="GO:0097588">
    <property type="term" value="P:archaeal or bacterial-type flagellum-dependent cell motility"/>
    <property type="evidence" value="ECO:0007669"/>
    <property type="project" value="InterPro"/>
</dbReference>
<dbReference type="EMBL" id="BAAADV010000001">
    <property type="protein sequence ID" value="GAA0661199.1"/>
    <property type="molecule type" value="Genomic_DNA"/>
</dbReference>
<dbReference type="InterPro" id="IPR002774">
    <property type="entry name" value="Flagellin_arc-type"/>
</dbReference>
<dbReference type="Pfam" id="PF01917">
    <property type="entry name" value="Flagellin_arch-type"/>
    <property type="match status" value="1"/>
</dbReference>
<proteinExistence type="predicted"/>